<keyword evidence="3" id="KW-1185">Reference proteome</keyword>
<protein>
    <submittedName>
        <fullName evidence="2">Uncharacterized protein</fullName>
    </submittedName>
</protein>
<evidence type="ECO:0000256" key="1">
    <source>
        <dbReference type="SAM" id="MobiDB-lite"/>
    </source>
</evidence>
<proteinExistence type="predicted"/>
<dbReference type="AlphaFoldDB" id="A0A7M5V132"/>
<feature type="compositionally biased region" description="Basic residues" evidence="1">
    <location>
        <begin position="66"/>
        <end position="82"/>
    </location>
</feature>
<sequence length="227" mass="25522">MHLPSVHHTDSNVGISQKASPQDVHYRPITSKSRRQLRPITAVYTEPRPPTAAQAHQPRPPSGERKRPKTGKRKSKRGKGAKPSKAAPQQPPKPVTPPQEYYIETTHSIGAMWPEILSKSARDRMIKLDPDFLEKEAFRPRISLTKDIIKAQKMENQGSAPHLNSGLLNREKLSPPGGKILNLPFIQHQQEEALLLPRPPKQPRGPKFPGISSHRSRKSKKVGSYER</sequence>
<evidence type="ECO:0000313" key="2">
    <source>
        <dbReference type="EnsemblMetazoa" id="CLYHEMP005762.1"/>
    </source>
</evidence>
<dbReference type="GeneID" id="136799006"/>
<organism evidence="2 3">
    <name type="scientific">Clytia hemisphaerica</name>
    <dbReference type="NCBI Taxonomy" id="252671"/>
    <lineage>
        <taxon>Eukaryota</taxon>
        <taxon>Metazoa</taxon>
        <taxon>Cnidaria</taxon>
        <taxon>Hydrozoa</taxon>
        <taxon>Hydroidolina</taxon>
        <taxon>Leptothecata</taxon>
        <taxon>Obeliida</taxon>
        <taxon>Clytiidae</taxon>
        <taxon>Clytia</taxon>
    </lineage>
</organism>
<dbReference type="RefSeq" id="XP_066911792.1">
    <property type="nucleotide sequence ID" value="XM_067055691.1"/>
</dbReference>
<reference evidence="2" key="1">
    <citation type="submission" date="2021-01" db="UniProtKB">
        <authorList>
            <consortium name="EnsemblMetazoa"/>
        </authorList>
    </citation>
    <scope>IDENTIFICATION</scope>
</reference>
<name>A0A7M5V132_9CNID</name>
<feature type="region of interest" description="Disordered" evidence="1">
    <location>
        <begin position="1"/>
        <end position="99"/>
    </location>
</feature>
<dbReference type="EnsemblMetazoa" id="CLYHEMT005762.1">
    <property type="protein sequence ID" value="CLYHEMP005762.1"/>
    <property type="gene ID" value="CLYHEMG005762"/>
</dbReference>
<feature type="compositionally biased region" description="Polar residues" evidence="1">
    <location>
        <begin position="11"/>
        <end position="20"/>
    </location>
</feature>
<feature type="region of interest" description="Disordered" evidence="1">
    <location>
        <begin position="191"/>
        <end position="227"/>
    </location>
</feature>
<dbReference type="Proteomes" id="UP000594262">
    <property type="component" value="Unplaced"/>
</dbReference>
<evidence type="ECO:0000313" key="3">
    <source>
        <dbReference type="Proteomes" id="UP000594262"/>
    </source>
</evidence>
<accession>A0A7M5V132</accession>